<proteinExistence type="predicted"/>
<evidence type="ECO:0000313" key="3">
    <source>
        <dbReference type="EMBL" id="GER54953.1"/>
    </source>
</evidence>
<dbReference type="AlphaFoldDB" id="A0A5A7RB32"/>
<dbReference type="PANTHER" id="PTHR10336:SF154">
    <property type="entry name" value="PHOSPHOINOSITIDE PHOSPHOLIPASE C 2"/>
    <property type="match status" value="1"/>
</dbReference>
<dbReference type="SMART" id="SM00149">
    <property type="entry name" value="PLCYc"/>
    <property type="match status" value="1"/>
</dbReference>
<accession>A0A5A7RB32</accession>
<sequence length="191" mass="21340">MRRRGPAISSIQLRGHRAAVQNIAAQPIQQNTSKKKEGEAYSFLVSRGEVFIFSEVPKQKEKHIVSWSQGVTQRNMLTVYPKGIHFDSSNYNPLIGWTHGAQMVAFNMQKIGQEEDITQNSYGLRQITLVDAWRPHCHQLLCLLNLKRKDGQAIPSRKGDLVAVEILGVMSCGARAGLNLRGLAVNGKNYD</sequence>
<dbReference type="Pfam" id="PF00387">
    <property type="entry name" value="PI-PLC-Y"/>
    <property type="match status" value="1"/>
</dbReference>
<dbReference type="GO" id="GO:0051209">
    <property type="term" value="P:release of sequestered calcium ion into cytosol"/>
    <property type="evidence" value="ECO:0007669"/>
    <property type="project" value="TreeGrafter"/>
</dbReference>
<evidence type="ECO:0000313" key="4">
    <source>
        <dbReference type="Proteomes" id="UP000325081"/>
    </source>
</evidence>
<dbReference type="SUPFAM" id="SSF51695">
    <property type="entry name" value="PLC-like phosphodiesterases"/>
    <property type="match status" value="1"/>
</dbReference>
<dbReference type="PRINTS" id="PR00390">
    <property type="entry name" value="PHPHLIPASEC"/>
</dbReference>
<evidence type="ECO:0000259" key="2">
    <source>
        <dbReference type="PROSITE" id="PS50008"/>
    </source>
</evidence>
<dbReference type="EC" id="3.1.4.11" evidence="1"/>
<dbReference type="OrthoDB" id="1661711at2759"/>
<dbReference type="InterPro" id="IPR001192">
    <property type="entry name" value="PI-PLC_fam"/>
</dbReference>
<name>A0A5A7RB32_STRAF</name>
<dbReference type="EMBL" id="BKCP01011625">
    <property type="protein sequence ID" value="GER54953.1"/>
    <property type="molecule type" value="Genomic_DNA"/>
</dbReference>
<keyword evidence="1" id="KW-0443">Lipid metabolism</keyword>
<dbReference type="PANTHER" id="PTHR10336">
    <property type="entry name" value="PHOSPHOINOSITIDE-SPECIFIC PHOSPHOLIPASE C FAMILY PROTEIN"/>
    <property type="match status" value="1"/>
</dbReference>
<feature type="domain" description="PI-PLC Y-box" evidence="2">
    <location>
        <begin position="72"/>
        <end position="122"/>
    </location>
</feature>
<evidence type="ECO:0000256" key="1">
    <source>
        <dbReference type="RuleBase" id="RU361133"/>
    </source>
</evidence>
<keyword evidence="1" id="KW-0442">Lipid degradation</keyword>
<comment type="catalytic activity">
    <reaction evidence="1">
        <text>a 1,2-diacyl-sn-glycero-3-phospho-(1D-myo-inositol-4,5-bisphosphate) + H2O = 1D-myo-inositol 1,4,5-trisphosphate + a 1,2-diacyl-sn-glycerol + H(+)</text>
        <dbReference type="Rhea" id="RHEA:33179"/>
        <dbReference type="ChEBI" id="CHEBI:15377"/>
        <dbReference type="ChEBI" id="CHEBI:15378"/>
        <dbReference type="ChEBI" id="CHEBI:17815"/>
        <dbReference type="ChEBI" id="CHEBI:58456"/>
        <dbReference type="ChEBI" id="CHEBI:203600"/>
        <dbReference type="EC" id="3.1.4.11"/>
    </reaction>
</comment>
<dbReference type="InterPro" id="IPR001711">
    <property type="entry name" value="PLipase_C_Pinositol-sp_Y"/>
</dbReference>
<dbReference type="PROSITE" id="PS50008">
    <property type="entry name" value="PIPLC_Y_DOMAIN"/>
    <property type="match status" value="1"/>
</dbReference>
<keyword evidence="4" id="KW-1185">Reference proteome</keyword>
<protein>
    <recommendedName>
        <fullName evidence="1">Phosphoinositide phospholipase C</fullName>
        <ecNumber evidence="1">3.1.4.11</ecNumber>
    </recommendedName>
</protein>
<dbReference type="GO" id="GO:0048015">
    <property type="term" value="P:phosphatidylinositol-mediated signaling"/>
    <property type="evidence" value="ECO:0007669"/>
    <property type="project" value="TreeGrafter"/>
</dbReference>
<comment type="caution">
    <text evidence="3">The sequence shown here is derived from an EMBL/GenBank/DDBJ whole genome shotgun (WGS) entry which is preliminary data.</text>
</comment>
<gene>
    <name evidence="3" type="ORF">STAS_32587</name>
</gene>
<dbReference type="InterPro" id="IPR017946">
    <property type="entry name" value="PLC-like_Pdiesterase_TIM-brl"/>
</dbReference>
<dbReference type="GO" id="GO:0005886">
    <property type="term" value="C:plasma membrane"/>
    <property type="evidence" value="ECO:0007669"/>
    <property type="project" value="TreeGrafter"/>
</dbReference>
<reference evidence="4" key="1">
    <citation type="journal article" date="2019" name="Curr. Biol.">
        <title>Genome Sequence of Striga asiatica Provides Insight into the Evolution of Plant Parasitism.</title>
        <authorList>
            <person name="Yoshida S."/>
            <person name="Kim S."/>
            <person name="Wafula E.K."/>
            <person name="Tanskanen J."/>
            <person name="Kim Y.M."/>
            <person name="Honaas L."/>
            <person name="Yang Z."/>
            <person name="Spallek T."/>
            <person name="Conn C.E."/>
            <person name="Ichihashi Y."/>
            <person name="Cheong K."/>
            <person name="Cui S."/>
            <person name="Der J.P."/>
            <person name="Gundlach H."/>
            <person name="Jiao Y."/>
            <person name="Hori C."/>
            <person name="Ishida J.K."/>
            <person name="Kasahara H."/>
            <person name="Kiba T."/>
            <person name="Kim M.S."/>
            <person name="Koo N."/>
            <person name="Laohavisit A."/>
            <person name="Lee Y.H."/>
            <person name="Lumba S."/>
            <person name="McCourt P."/>
            <person name="Mortimer J.C."/>
            <person name="Mutuku J.M."/>
            <person name="Nomura T."/>
            <person name="Sasaki-Sekimoto Y."/>
            <person name="Seto Y."/>
            <person name="Wang Y."/>
            <person name="Wakatake T."/>
            <person name="Sakakibara H."/>
            <person name="Demura T."/>
            <person name="Yamaguchi S."/>
            <person name="Yoneyama K."/>
            <person name="Manabe R.I."/>
            <person name="Nelson D.C."/>
            <person name="Schulman A.H."/>
            <person name="Timko M.P."/>
            <person name="dePamphilis C.W."/>
            <person name="Choi D."/>
            <person name="Shirasu K."/>
        </authorList>
    </citation>
    <scope>NUCLEOTIDE SEQUENCE [LARGE SCALE GENOMIC DNA]</scope>
    <source>
        <strain evidence="4">cv. UVA1</strain>
    </source>
</reference>
<organism evidence="3 4">
    <name type="scientific">Striga asiatica</name>
    <name type="common">Asiatic witchweed</name>
    <name type="synonym">Buchnera asiatica</name>
    <dbReference type="NCBI Taxonomy" id="4170"/>
    <lineage>
        <taxon>Eukaryota</taxon>
        <taxon>Viridiplantae</taxon>
        <taxon>Streptophyta</taxon>
        <taxon>Embryophyta</taxon>
        <taxon>Tracheophyta</taxon>
        <taxon>Spermatophyta</taxon>
        <taxon>Magnoliopsida</taxon>
        <taxon>eudicotyledons</taxon>
        <taxon>Gunneridae</taxon>
        <taxon>Pentapetalae</taxon>
        <taxon>asterids</taxon>
        <taxon>lamiids</taxon>
        <taxon>Lamiales</taxon>
        <taxon>Orobanchaceae</taxon>
        <taxon>Buchnereae</taxon>
        <taxon>Striga</taxon>
    </lineage>
</organism>
<dbReference type="Proteomes" id="UP000325081">
    <property type="component" value="Unassembled WGS sequence"/>
</dbReference>
<dbReference type="Gene3D" id="3.20.20.190">
    <property type="entry name" value="Phosphatidylinositol (PI) phosphodiesterase"/>
    <property type="match status" value="1"/>
</dbReference>
<keyword evidence="1" id="KW-0378">Hydrolase</keyword>
<dbReference type="GO" id="GO:0004435">
    <property type="term" value="F:phosphatidylinositol-4,5-bisphosphate phospholipase C activity"/>
    <property type="evidence" value="ECO:0007669"/>
    <property type="project" value="UniProtKB-EC"/>
</dbReference>
<dbReference type="GO" id="GO:0016042">
    <property type="term" value="P:lipid catabolic process"/>
    <property type="evidence" value="ECO:0007669"/>
    <property type="project" value="UniProtKB-KW"/>
</dbReference>